<dbReference type="GO" id="GO:0031267">
    <property type="term" value="F:small GTPase binding"/>
    <property type="evidence" value="ECO:0007669"/>
    <property type="project" value="TreeGrafter"/>
</dbReference>
<dbReference type="PANTHER" id="PTHR23101:SF25">
    <property type="entry name" value="GTPASE-ACTIVATING PROTEIN AND VPS9 DOMAIN-CONTAINING PROTEIN 1"/>
    <property type="match status" value="1"/>
</dbReference>
<feature type="compositionally biased region" description="Low complexity" evidence="1">
    <location>
        <begin position="1"/>
        <end position="32"/>
    </location>
</feature>
<proteinExistence type="predicted"/>
<comment type="caution">
    <text evidence="3">The sequence shown here is derived from an EMBL/GenBank/DDBJ whole genome shotgun (WGS) entry which is preliminary data.</text>
</comment>
<organism evidence="3 4">
    <name type="scientific">Pythium insidiosum</name>
    <name type="common">Pythiosis disease agent</name>
    <dbReference type="NCBI Taxonomy" id="114742"/>
    <lineage>
        <taxon>Eukaryota</taxon>
        <taxon>Sar</taxon>
        <taxon>Stramenopiles</taxon>
        <taxon>Oomycota</taxon>
        <taxon>Peronosporomycetes</taxon>
        <taxon>Pythiales</taxon>
        <taxon>Pythiaceae</taxon>
        <taxon>Pythium</taxon>
    </lineage>
</organism>
<dbReference type="GO" id="GO:0016192">
    <property type="term" value="P:vesicle-mediated transport"/>
    <property type="evidence" value="ECO:0007669"/>
    <property type="project" value="InterPro"/>
</dbReference>
<feature type="region of interest" description="Disordered" evidence="1">
    <location>
        <begin position="1"/>
        <end position="68"/>
    </location>
</feature>
<dbReference type="GO" id="GO:0030139">
    <property type="term" value="C:endocytic vesicle"/>
    <property type="evidence" value="ECO:0007669"/>
    <property type="project" value="TreeGrafter"/>
</dbReference>
<evidence type="ECO:0000256" key="1">
    <source>
        <dbReference type="SAM" id="MobiDB-lite"/>
    </source>
</evidence>
<dbReference type="GO" id="GO:0005829">
    <property type="term" value="C:cytosol"/>
    <property type="evidence" value="ECO:0007669"/>
    <property type="project" value="TreeGrafter"/>
</dbReference>
<name>A0AAD5M1H0_PYTIN</name>
<accession>A0AAD5M1H0</accession>
<dbReference type="Gene3D" id="1.10.246.120">
    <property type="match status" value="1"/>
</dbReference>
<dbReference type="Proteomes" id="UP001209570">
    <property type="component" value="Unassembled WGS sequence"/>
</dbReference>
<dbReference type="SMART" id="SM00167">
    <property type="entry name" value="VPS9"/>
    <property type="match status" value="1"/>
</dbReference>
<dbReference type="PANTHER" id="PTHR23101">
    <property type="entry name" value="RAB GDP/GTP EXCHANGE FACTOR"/>
    <property type="match status" value="1"/>
</dbReference>
<gene>
    <name evidence="3" type="ORF">P43SY_004521</name>
</gene>
<keyword evidence="4" id="KW-1185">Reference proteome</keyword>
<dbReference type="PROSITE" id="PS51205">
    <property type="entry name" value="VPS9"/>
    <property type="match status" value="1"/>
</dbReference>
<dbReference type="Pfam" id="PF02204">
    <property type="entry name" value="VPS9"/>
    <property type="match status" value="1"/>
</dbReference>
<evidence type="ECO:0000313" key="3">
    <source>
        <dbReference type="EMBL" id="KAJ0400909.1"/>
    </source>
</evidence>
<reference evidence="3" key="1">
    <citation type="submission" date="2021-12" db="EMBL/GenBank/DDBJ databases">
        <title>Prjna785345.</title>
        <authorList>
            <person name="Rujirawat T."/>
            <person name="Krajaejun T."/>
        </authorList>
    </citation>
    <scope>NUCLEOTIDE SEQUENCE</scope>
    <source>
        <strain evidence="3">Pi057C3</strain>
    </source>
</reference>
<feature type="domain" description="VPS9" evidence="2">
    <location>
        <begin position="334"/>
        <end position="477"/>
    </location>
</feature>
<dbReference type="Gene3D" id="1.20.1050.80">
    <property type="entry name" value="VPS9 domain"/>
    <property type="match status" value="1"/>
</dbReference>
<dbReference type="SUPFAM" id="SSF109993">
    <property type="entry name" value="VPS9 domain"/>
    <property type="match status" value="1"/>
</dbReference>
<dbReference type="InterPro" id="IPR045046">
    <property type="entry name" value="Vps9-like"/>
</dbReference>
<dbReference type="InterPro" id="IPR037191">
    <property type="entry name" value="VPS9_dom_sf"/>
</dbReference>
<dbReference type="AlphaFoldDB" id="A0AAD5M1H0"/>
<evidence type="ECO:0000259" key="2">
    <source>
        <dbReference type="PROSITE" id="PS51205"/>
    </source>
</evidence>
<dbReference type="GO" id="GO:0005085">
    <property type="term" value="F:guanyl-nucleotide exchange factor activity"/>
    <property type="evidence" value="ECO:0007669"/>
    <property type="project" value="InterPro"/>
</dbReference>
<dbReference type="EMBL" id="JAKCXM010000143">
    <property type="protein sequence ID" value="KAJ0400909.1"/>
    <property type="molecule type" value="Genomic_DNA"/>
</dbReference>
<dbReference type="InterPro" id="IPR003123">
    <property type="entry name" value="VPS9"/>
</dbReference>
<protein>
    <recommendedName>
        <fullName evidence="2">VPS9 domain-containing protein</fullName>
    </recommendedName>
</protein>
<evidence type="ECO:0000313" key="4">
    <source>
        <dbReference type="Proteomes" id="UP001209570"/>
    </source>
</evidence>
<sequence length="552" mass="62042">MMFWSRSSSPAPASSRAPEPAPSSSAVAAPTRRSGDQTPGQRAEEALYSQRSSVADDHYDRNGLPPSYVLSDQRRQELLAAARTTRASWIDGNAFQNTRGALANGAPQQVPEHCQRAIESISSELQQFLGRLQELKQHIIPDDVRDAARAVDLETAALRDGDNQRDAVVTTILDELRIHADELSTWQRVHLYDRNGHRTRPGAAQMKRMTIQDKEMLFLSAFQELLTVLKQPRAAELVYQIQLFVKKFEHWSLEKMLRYRALQDRPGGHVHAFIDKIVQQLQHQEASTGLFRDIQGVVLLRLDDSEDQLLHEVLEAFLMEKLYTKALTPSKHTEDEDNELRERLESLSFVDFGHLDLPLPATQEIADEWQALALQLRSFAVFPSPRRKMDCVLRACQALTALLSRVHGNNRFPSADEFLPGLIYLLLKANPSALKRNVHYILEYRRPSRLVSEPGYFFTHLVSSVAFVEQVNGELLTITPEEFENGLRQSKERVKAGMPSLPDSLGPATTVTNLSTVAESQDTSSDGPEVSVLLLPSVLDIRAKRLEAAANH</sequence>